<dbReference type="GO" id="GO:0019134">
    <property type="term" value="F:glucosamine-1-phosphate N-acetyltransferase activity"/>
    <property type="evidence" value="ECO:0007669"/>
    <property type="project" value="UniProtKB-EC"/>
</dbReference>
<accession>A0A1J4SHN4</accession>
<dbReference type="AlphaFoldDB" id="A0A1J4SHN4"/>
<evidence type="ECO:0000256" key="13">
    <source>
        <dbReference type="ARBA" id="ARBA00023316"/>
    </source>
</evidence>
<dbReference type="GO" id="GO:0071555">
    <property type="term" value="P:cell wall organization"/>
    <property type="evidence" value="ECO:0007669"/>
    <property type="project" value="UniProtKB-KW"/>
</dbReference>
<comment type="similarity">
    <text evidence="3">In the N-terminal section; belongs to the N-acetylglucosamine-1-phosphate uridyltransferase family.</text>
</comment>
<comment type="catalytic activity">
    <reaction evidence="15">
        <text>N-acetyl-alpha-D-glucosamine 1-phosphate + UTP + H(+) = UDP-N-acetyl-alpha-D-glucosamine + diphosphate</text>
        <dbReference type="Rhea" id="RHEA:13509"/>
        <dbReference type="ChEBI" id="CHEBI:15378"/>
        <dbReference type="ChEBI" id="CHEBI:33019"/>
        <dbReference type="ChEBI" id="CHEBI:46398"/>
        <dbReference type="ChEBI" id="CHEBI:57705"/>
        <dbReference type="ChEBI" id="CHEBI:57776"/>
        <dbReference type="EC" id="2.7.7.23"/>
    </reaction>
</comment>
<dbReference type="Proteomes" id="UP000182278">
    <property type="component" value="Unassembled WGS sequence"/>
</dbReference>
<evidence type="ECO:0000256" key="3">
    <source>
        <dbReference type="ARBA" id="ARBA00007947"/>
    </source>
</evidence>
<name>A0A1J4SHN4_9BACT</name>
<proteinExistence type="inferred from homology"/>
<evidence type="ECO:0000256" key="15">
    <source>
        <dbReference type="ARBA" id="ARBA00048493"/>
    </source>
</evidence>
<dbReference type="SUPFAM" id="SSF53448">
    <property type="entry name" value="Nucleotide-diphospho-sugar transferases"/>
    <property type="match status" value="1"/>
</dbReference>
<comment type="catalytic activity">
    <reaction evidence="14">
        <text>alpha-D-glucosamine 1-phosphate + acetyl-CoA = N-acetyl-alpha-D-glucosamine 1-phosphate + CoA + H(+)</text>
        <dbReference type="Rhea" id="RHEA:13725"/>
        <dbReference type="ChEBI" id="CHEBI:15378"/>
        <dbReference type="ChEBI" id="CHEBI:57287"/>
        <dbReference type="ChEBI" id="CHEBI:57288"/>
        <dbReference type="ChEBI" id="CHEBI:57776"/>
        <dbReference type="ChEBI" id="CHEBI:58516"/>
        <dbReference type="EC" id="2.3.1.157"/>
    </reaction>
</comment>
<protein>
    <recommendedName>
        <fullName evidence="17">MobA-like NTP transferase domain-containing protein</fullName>
    </recommendedName>
</protein>
<dbReference type="PANTHER" id="PTHR43584">
    <property type="entry name" value="NUCLEOTIDYL TRANSFERASE"/>
    <property type="match status" value="1"/>
</dbReference>
<evidence type="ECO:0000256" key="16">
    <source>
        <dbReference type="ARBA" id="ARBA00049628"/>
    </source>
</evidence>
<dbReference type="InterPro" id="IPR050065">
    <property type="entry name" value="GlmU-like"/>
</dbReference>
<comment type="caution">
    <text evidence="18">The sequence shown here is derived from an EMBL/GenBank/DDBJ whole genome shotgun (WGS) entry which is preliminary data.</text>
</comment>
<dbReference type="InterPro" id="IPR011004">
    <property type="entry name" value="Trimer_LpxA-like_sf"/>
</dbReference>
<keyword evidence="12" id="KW-0012">Acyltransferase</keyword>
<evidence type="ECO:0000256" key="9">
    <source>
        <dbReference type="ARBA" id="ARBA00022960"/>
    </source>
</evidence>
<dbReference type="InterPro" id="IPR025877">
    <property type="entry name" value="MobA-like_NTP_Trfase"/>
</dbReference>
<evidence type="ECO:0000259" key="17">
    <source>
        <dbReference type="Pfam" id="PF12804"/>
    </source>
</evidence>
<comment type="cofactor">
    <cofactor evidence="1">
        <name>Mg(2+)</name>
        <dbReference type="ChEBI" id="CHEBI:18420"/>
    </cofactor>
</comment>
<evidence type="ECO:0000256" key="2">
    <source>
        <dbReference type="ARBA" id="ARBA00007707"/>
    </source>
</evidence>
<dbReference type="Gene3D" id="3.90.550.10">
    <property type="entry name" value="Spore Coat Polysaccharide Biosynthesis Protein SpsA, Chain A"/>
    <property type="match status" value="1"/>
</dbReference>
<keyword evidence="6" id="KW-0548">Nucleotidyltransferase</keyword>
<keyword evidence="13" id="KW-0961">Cell wall biogenesis/degradation</keyword>
<keyword evidence="11" id="KW-0511">Multifunctional enzyme</keyword>
<comment type="similarity">
    <text evidence="2">In the C-terminal section; belongs to the transferase hexapeptide repeat family.</text>
</comment>
<keyword evidence="10" id="KW-0573">Peptidoglycan synthesis</keyword>
<dbReference type="Gene3D" id="2.160.10.10">
    <property type="entry name" value="Hexapeptide repeat proteins"/>
    <property type="match status" value="1"/>
</dbReference>
<comment type="function">
    <text evidence="16">Catalyzes the last two sequential reactions in the de novo biosynthetic pathway for UDP-N-acetylglucosamine (UDP-GlcNAc). The C-terminal domain catalyzes the transfer of acetyl group from acetyl coenzyme A to glucosamine-1-phosphate (GlcN-1-P) to produce N-acetylglucosamine-1-phosphate (GlcNAc-1-P), which is converted into UDP-GlcNAc by the transfer of uridine 5-monophosphate (from uridine 5-triphosphate), a reaction catalyzed by the N-terminal domain.</text>
</comment>
<organism evidence="18 19">
    <name type="scientific">Candidatus Desantisbacteria bacterium CG1_02_38_46</name>
    <dbReference type="NCBI Taxonomy" id="1817893"/>
    <lineage>
        <taxon>Bacteria</taxon>
        <taxon>Candidatus Desantisiibacteriota</taxon>
    </lineage>
</organism>
<evidence type="ECO:0000256" key="8">
    <source>
        <dbReference type="ARBA" id="ARBA00022842"/>
    </source>
</evidence>
<evidence type="ECO:0000256" key="1">
    <source>
        <dbReference type="ARBA" id="ARBA00001946"/>
    </source>
</evidence>
<gene>
    <name evidence="18" type="ORF">AUJ66_02720</name>
</gene>
<dbReference type="PANTHER" id="PTHR43584:SF3">
    <property type="entry name" value="BIFUNCTIONAL PROTEIN GLMU"/>
    <property type="match status" value="1"/>
</dbReference>
<evidence type="ECO:0000256" key="5">
    <source>
        <dbReference type="ARBA" id="ARBA00022679"/>
    </source>
</evidence>
<keyword evidence="9" id="KW-0133">Cell shape</keyword>
<evidence type="ECO:0000256" key="14">
    <source>
        <dbReference type="ARBA" id="ARBA00048247"/>
    </source>
</evidence>
<reference evidence="18 19" key="1">
    <citation type="journal article" date="2016" name="Environ. Microbiol.">
        <title>Genomic resolution of a cold subsurface aquifer community provides metabolic insights for novel microbes adapted to high CO concentrations.</title>
        <authorList>
            <person name="Probst A.J."/>
            <person name="Castelle C.J."/>
            <person name="Singh A."/>
            <person name="Brown C.T."/>
            <person name="Anantharaman K."/>
            <person name="Sharon I."/>
            <person name="Hug L.A."/>
            <person name="Burstein D."/>
            <person name="Emerson J.B."/>
            <person name="Thomas B.C."/>
            <person name="Banfield J.F."/>
        </authorList>
    </citation>
    <scope>NUCLEOTIDE SEQUENCE [LARGE SCALE GENOMIC DNA]</scope>
    <source>
        <strain evidence="18">CG1_02_38_46</strain>
    </source>
</reference>
<evidence type="ECO:0000256" key="10">
    <source>
        <dbReference type="ARBA" id="ARBA00022984"/>
    </source>
</evidence>
<dbReference type="SUPFAM" id="SSF51161">
    <property type="entry name" value="Trimeric LpxA-like enzymes"/>
    <property type="match status" value="1"/>
</dbReference>
<evidence type="ECO:0000256" key="11">
    <source>
        <dbReference type="ARBA" id="ARBA00023268"/>
    </source>
</evidence>
<dbReference type="Pfam" id="PF12804">
    <property type="entry name" value="NTP_transf_3"/>
    <property type="match status" value="1"/>
</dbReference>
<dbReference type="EMBL" id="MNUO01000043">
    <property type="protein sequence ID" value="OIN97574.1"/>
    <property type="molecule type" value="Genomic_DNA"/>
</dbReference>
<evidence type="ECO:0000256" key="4">
    <source>
        <dbReference type="ARBA" id="ARBA00022490"/>
    </source>
</evidence>
<dbReference type="GO" id="GO:0003977">
    <property type="term" value="F:UDP-N-acetylglucosamine diphosphorylase activity"/>
    <property type="evidence" value="ECO:0007669"/>
    <property type="project" value="UniProtKB-EC"/>
</dbReference>
<sequence>MVDVETELKNLSSDFDLNCKDLSIIFAAGHGKRLKSQTPKMLHEIWGVPTVVRVSEIAKKGLCSANQIVIVGINALDIARTIGKDKGRAFVYQEEQRGTGHALYVAMEFLSRIKFIPENIYIFPGDMGLITPEAIRDFKKKFKNSNYEMMVLSGNYQGNPLENYYGRIIRVPEKTRKSFSRIIEIKEFRDIKALKGIYKTNFENKEYCFSKKGLLRINEFNAGVYAFKGRSVKKYVGEITLDNIQHEMYLTEMIQIFHKSSLSVGVVPVKENYVVFAFNNRSVLKKMEEIARDKVYDKLKNIITFKDREDFFITEEVVNKILKLDKNGRLLDIVLGKGVHIGKGVDLNVGVVIKDHAYLDGNIKLSEGVIIGERVHLSTYPNQVLKIGRHSEIFQGDIIKGNLEIGENCRIESSVNMTGSDENPERIGNSVLIKGTSYVFGSTIDDNVQIEHSVLKNKHVHCVRKKDGTIQPIRYILPPPEGVNSIED</sequence>
<dbReference type="STRING" id="1817893.AUJ66_02720"/>
<keyword evidence="4" id="KW-0963">Cytoplasm</keyword>
<dbReference type="GO" id="GO:0046872">
    <property type="term" value="F:metal ion binding"/>
    <property type="evidence" value="ECO:0007669"/>
    <property type="project" value="UniProtKB-KW"/>
</dbReference>
<dbReference type="GO" id="GO:0008360">
    <property type="term" value="P:regulation of cell shape"/>
    <property type="evidence" value="ECO:0007669"/>
    <property type="project" value="UniProtKB-KW"/>
</dbReference>
<dbReference type="GO" id="GO:0009252">
    <property type="term" value="P:peptidoglycan biosynthetic process"/>
    <property type="evidence" value="ECO:0007669"/>
    <property type="project" value="UniProtKB-KW"/>
</dbReference>
<keyword evidence="5" id="KW-0808">Transferase</keyword>
<evidence type="ECO:0000256" key="6">
    <source>
        <dbReference type="ARBA" id="ARBA00022695"/>
    </source>
</evidence>
<feature type="domain" description="MobA-like NTP transferase" evidence="17">
    <location>
        <begin position="24"/>
        <end position="164"/>
    </location>
</feature>
<evidence type="ECO:0000256" key="7">
    <source>
        <dbReference type="ARBA" id="ARBA00022723"/>
    </source>
</evidence>
<keyword evidence="7" id="KW-0479">Metal-binding</keyword>
<evidence type="ECO:0000256" key="12">
    <source>
        <dbReference type="ARBA" id="ARBA00023315"/>
    </source>
</evidence>
<evidence type="ECO:0000313" key="18">
    <source>
        <dbReference type="EMBL" id="OIN97574.1"/>
    </source>
</evidence>
<keyword evidence="8" id="KW-0460">Magnesium</keyword>
<evidence type="ECO:0000313" key="19">
    <source>
        <dbReference type="Proteomes" id="UP000182278"/>
    </source>
</evidence>
<dbReference type="InterPro" id="IPR029044">
    <property type="entry name" value="Nucleotide-diphossugar_trans"/>
</dbReference>